<feature type="region of interest" description="Disordered" evidence="1">
    <location>
        <begin position="161"/>
        <end position="186"/>
    </location>
</feature>
<dbReference type="Pfam" id="PF04536">
    <property type="entry name" value="TPM_phosphatase"/>
    <property type="match status" value="1"/>
</dbReference>
<gene>
    <name evidence="4" type="ORF">GGD71_000041</name>
</gene>
<feature type="compositionally biased region" description="Gly residues" evidence="1">
    <location>
        <begin position="456"/>
        <end position="472"/>
    </location>
</feature>
<dbReference type="InterPro" id="IPR007621">
    <property type="entry name" value="TPM_dom"/>
</dbReference>
<dbReference type="EMBL" id="JACIFZ010000001">
    <property type="protein sequence ID" value="MBB4219294.1"/>
    <property type="molecule type" value="Genomic_DNA"/>
</dbReference>
<reference evidence="4 5" key="1">
    <citation type="submission" date="2020-08" db="EMBL/GenBank/DDBJ databases">
        <title>Genomic Encyclopedia of Type Strains, Phase IV (KMG-V): Genome sequencing to study the core and pangenomes of soil and plant-associated prokaryotes.</title>
        <authorList>
            <person name="Whitman W."/>
        </authorList>
    </citation>
    <scope>NUCLEOTIDE SEQUENCE [LARGE SCALE GENOMIC DNA]</scope>
    <source>
        <strain evidence="4 5">34/80</strain>
    </source>
</reference>
<keyword evidence="2" id="KW-1133">Transmembrane helix</keyword>
<feature type="transmembrane region" description="Helical" evidence="2">
    <location>
        <begin position="373"/>
        <end position="390"/>
    </location>
</feature>
<feature type="transmembrane region" description="Helical" evidence="2">
    <location>
        <begin position="194"/>
        <end position="217"/>
    </location>
</feature>
<protein>
    <recommendedName>
        <fullName evidence="3">TPM domain-containing protein</fullName>
    </recommendedName>
</protein>
<feature type="transmembrane region" description="Helical" evidence="2">
    <location>
        <begin position="313"/>
        <end position="334"/>
    </location>
</feature>
<feature type="region of interest" description="Disordered" evidence="1">
    <location>
        <begin position="426"/>
        <end position="472"/>
    </location>
</feature>
<feature type="region of interest" description="Disordered" evidence="1">
    <location>
        <begin position="218"/>
        <end position="246"/>
    </location>
</feature>
<comment type="caution">
    <text evidence="4">The sequence shown here is derived from an EMBL/GenBank/DDBJ whole genome shotgun (WGS) entry which is preliminary data.</text>
</comment>
<evidence type="ECO:0000313" key="5">
    <source>
        <dbReference type="Proteomes" id="UP000524450"/>
    </source>
</evidence>
<feature type="compositionally biased region" description="Low complexity" evidence="1">
    <location>
        <begin position="431"/>
        <end position="455"/>
    </location>
</feature>
<organism evidence="4 5">
    <name type="scientific">Variovorax guangxiensis</name>
    <dbReference type="NCBI Taxonomy" id="1775474"/>
    <lineage>
        <taxon>Bacteria</taxon>
        <taxon>Pseudomonadati</taxon>
        <taxon>Pseudomonadota</taxon>
        <taxon>Betaproteobacteria</taxon>
        <taxon>Burkholderiales</taxon>
        <taxon>Comamonadaceae</taxon>
        <taxon>Variovorax</taxon>
    </lineage>
</organism>
<evidence type="ECO:0000256" key="1">
    <source>
        <dbReference type="SAM" id="MobiDB-lite"/>
    </source>
</evidence>
<dbReference type="Gene3D" id="3.10.310.50">
    <property type="match status" value="1"/>
</dbReference>
<dbReference type="RefSeq" id="WP_184634395.1">
    <property type="nucleotide sequence ID" value="NZ_JACIFZ010000001.1"/>
</dbReference>
<feature type="transmembrane region" description="Helical" evidence="2">
    <location>
        <begin position="289"/>
        <end position="306"/>
    </location>
</feature>
<dbReference type="Proteomes" id="UP000524450">
    <property type="component" value="Unassembled WGS sequence"/>
</dbReference>
<feature type="transmembrane region" description="Helical" evidence="2">
    <location>
        <begin position="340"/>
        <end position="361"/>
    </location>
</feature>
<evidence type="ECO:0000313" key="4">
    <source>
        <dbReference type="EMBL" id="MBB4219294.1"/>
    </source>
</evidence>
<keyword evidence="2" id="KW-0472">Membrane</keyword>
<sequence length="472" mass="48658">MLCIALGSCPAFAQTKTALVPVPPMKTRVVDLTNTLSAGDADALRSDISELESSTQAQLAVLIVPTTGQEAIEQYATRVFARWKLGRKDEDDGVLVLVALKDRRMRIEVGKGLEGTITDIQASSVIDRQMVPRFREGDYAAGLKDAVRALSRLIGAPAALPDTLASDSSPSPLPVDEDPVPAASGGGLTPEGKAFLGVMLWSIGVGAWHGLGAGPLVGTRRRAARPPSRGKRSGKRGRRVQRPEPWAQALREIEPEAPARPRDWRLVLGLVGAGPLGGAAMLLNPFMAMALAIPALFLYGLGYLCGRVKEVAYVLGGIAAVIAALACIAFMVGGEAFWPGFLWALGIGGAGLLATVIVFGVRNTWRDGSAWGFVIRWIVVAGVAVAAVAITEPGPFPGETWIPVAVATVLALLFMFVFPIFGSGSGDGDNSDSGWSSGSSSSSSSSSGSSSSGSSSSGGGGSSSGGGASGSW</sequence>
<feature type="compositionally biased region" description="Basic residues" evidence="1">
    <location>
        <begin position="219"/>
        <end position="240"/>
    </location>
</feature>
<name>A0A840FFW4_9BURK</name>
<feature type="domain" description="TPM" evidence="3">
    <location>
        <begin position="29"/>
        <end position="152"/>
    </location>
</feature>
<dbReference type="PANTHER" id="PTHR30373">
    <property type="entry name" value="UPF0603 PROTEIN YGCG"/>
    <property type="match status" value="1"/>
</dbReference>
<evidence type="ECO:0000256" key="2">
    <source>
        <dbReference type="SAM" id="Phobius"/>
    </source>
</evidence>
<accession>A0A840FFW4</accession>
<evidence type="ECO:0000259" key="3">
    <source>
        <dbReference type="Pfam" id="PF04536"/>
    </source>
</evidence>
<feature type="transmembrane region" description="Helical" evidence="2">
    <location>
        <begin position="402"/>
        <end position="421"/>
    </location>
</feature>
<dbReference type="AlphaFoldDB" id="A0A840FFW4"/>
<proteinExistence type="predicted"/>
<dbReference type="PANTHER" id="PTHR30373:SF2">
    <property type="entry name" value="UPF0603 PROTEIN YGCG"/>
    <property type="match status" value="1"/>
</dbReference>
<keyword evidence="2" id="KW-0812">Transmembrane</keyword>
<feature type="transmembrane region" description="Helical" evidence="2">
    <location>
        <begin position="266"/>
        <end position="283"/>
    </location>
</feature>